<evidence type="ECO:0000313" key="4">
    <source>
        <dbReference type="Proteomes" id="UP000194841"/>
    </source>
</evidence>
<keyword evidence="4" id="KW-1185">Reference proteome</keyword>
<feature type="domain" description="DUF4124" evidence="2">
    <location>
        <begin position="13"/>
        <end position="50"/>
    </location>
</feature>
<feature type="chain" id="PRO_5013032244" description="DUF4124 domain-containing protein" evidence="1">
    <location>
        <begin position="22"/>
        <end position="172"/>
    </location>
</feature>
<dbReference type="RefSeq" id="WP_140372857.1">
    <property type="nucleotide sequence ID" value="NZ_MWPV01000004.1"/>
</dbReference>
<proteinExistence type="predicted"/>
<dbReference type="AlphaFoldDB" id="A0A244CNZ3"/>
<sequence>MAKRLILFAVCMTLLAAPSIAGQKKIYVWRDAKGVLVFSDTPQKGSEELNLNINTVDMQAVDTSTLYKAESQQDTQTQFSISITEPKDQATIRDNTGSIYVSGKVSPRFESGLSIQLYLDGMATQAPKSSAIFALRNVDRGEHTLQLKLIDAKGKEIGQSEIVTIYLHRKGL</sequence>
<dbReference type="InterPro" id="IPR025392">
    <property type="entry name" value="DUF4124"/>
</dbReference>
<comment type="caution">
    <text evidence="3">The sequence shown here is derived from an EMBL/GenBank/DDBJ whole genome shotgun (WGS) entry which is preliminary data.</text>
</comment>
<dbReference type="InterPro" id="IPR013783">
    <property type="entry name" value="Ig-like_fold"/>
</dbReference>
<name>A0A244CNZ3_PSEDV</name>
<evidence type="ECO:0000259" key="2">
    <source>
        <dbReference type="Pfam" id="PF13511"/>
    </source>
</evidence>
<dbReference type="EMBL" id="MWPV01000004">
    <property type="protein sequence ID" value="OUL57347.1"/>
    <property type="molecule type" value="Genomic_DNA"/>
</dbReference>
<dbReference type="Gene3D" id="2.60.40.10">
    <property type="entry name" value="Immunoglobulins"/>
    <property type="match status" value="1"/>
</dbReference>
<feature type="signal peptide" evidence="1">
    <location>
        <begin position="1"/>
        <end position="21"/>
    </location>
</feature>
<keyword evidence="1" id="KW-0732">Signal</keyword>
<dbReference type="Proteomes" id="UP000194841">
    <property type="component" value="Unassembled WGS sequence"/>
</dbReference>
<reference evidence="3 4" key="1">
    <citation type="submission" date="2017-02" db="EMBL/GenBank/DDBJ databases">
        <title>Pseudoalteromonas ulvae TC14 Genome.</title>
        <authorList>
            <person name="Molmeret M."/>
        </authorList>
    </citation>
    <scope>NUCLEOTIDE SEQUENCE [LARGE SCALE GENOMIC DNA]</scope>
    <source>
        <strain evidence="3">TC14</strain>
    </source>
</reference>
<protein>
    <recommendedName>
        <fullName evidence="2">DUF4124 domain-containing protein</fullName>
    </recommendedName>
</protein>
<evidence type="ECO:0000313" key="3">
    <source>
        <dbReference type="EMBL" id="OUL57347.1"/>
    </source>
</evidence>
<dbReference type="OrthoDB" id="7062774at2"/>
<organism evidence="3 4">
    <name type="scientific">Pseudoalteromonas ulvae</name>
    <dbReference type="NCBI Taxonomy" id="107327"/>
    <lineage>
        <taxon>Bacteria</taxon>
        <taxon>Pseudomonadati</taxon>
        <taxon>Pseudomonadota</taxon>
        <taxon>Gammaproteobacteria</taxon>
        <taxon>Alteromonadales</taxon>
        <taxon>Pseudoalteromonadaceae</taxon>
        <taxon>Pseudoalteromonas</taxon>
    </lineage>
</organism>
<dbReference type="Pfam" id="PF13511">
    <property type="entry name" value="DUF4124"/>
    <property type="match status" value="1"/>
</dbReference>
<gene>
    <name evidence="3" type="ORF">B1199_14375</name>
</gene>
<evidence type="ECO:0000256" key="1">
    <source>
        <dbReference type="SAM" id="SignalP"/>
    </source>
</evidence>
<accession>A0A244CNZ3</accession>